<evidence type="ECO:0000313" key="3">
    <source>
        <dbReference type="Proteomes" id="UP000800303"/>
    </source>
</evidence>
<dbReference type="Pfam" id="PF01882">
    <property type="entry name" value="DUF58"/>
    <property type="match status" value="1"/>
</dbReference>
<dbReference type="PANTHER" id="PTHR34351">
    <property type="entry name" value="SLR1927 PROTEIN-RELATED"/>
    <property type="match status" value="1"/>
</dbReference>
<proteinExistence type="predicted"/>
<feature type="domain" description="DUF58" evidence="1">
    <location>
        <begin position="185"/>
        <end position="300"/>
    </location>
</feature>
<dbReference type="PANTHER" id="PTHR34351:SF2">
    <property type="entry name" value="DUF58 DOMAIN-CONTAINING PROTEIN"/>
    <property type="match status" value="1"/>
</dbReference>
<accession>A0ABX0F9L3</accession>
<sequence length="385" mass="42884">MALLGFLILVGLIVIAQGWILGRPALSRLDYRRDFSKYVCREGERIEMVETISNRKRLPVPWLRLESMLPSALSFTRSSDTSVSEGNIYQNHASLFTLPARTKITRTHRITCRERGIYPIESATMTGGDLFGMYAPSKKIDLHARMVIHPRMLGDGELPISWKTWQGELAVRRWIVEDPFLITGVREYAQSDPMNRIHWKASARTGRLQVHKSGYSADPRVMILLNVEDSETMWSVVTRKGLVERQLSLAATCAASLIGQGMPAGFAHNGESQLGEAGYRLDTDYGPVHLGRMLEAMAGFELKSRLPFHELMQLEAQREFREPIDYLIVTAHRSSKVEEAIASLEQLGHRVGVTGFSADGANVAASGIRSSGQREAASFGEEAAL</sequence>
<evidence type="ECO:0000313" key="2">
    <source>
        <dbReference type="EMBL" id="NGZ75911.1"/>
    </source>
</evidence>
<organism evidence="2 3">
    <name type="scientific">Saccharibacillus alkalitolerans</name>
    <dbReference type="NCBI Taxonomy" id="2705290"/>
    <lineage>
        <taxon>Bacteria</taxon>
        <taxon>Bacillati</taxon>
        <taxon>Bacillota</taxon>
        <taxon>Bacilli</taxon>
        <taxon>Bacillales</taxon>
        <taxon>Paenibacillaceae</taxon>
        <taxon>Saccharibacillus</taxon>
    </lineage>
</organism>
<dbReference type="Proteomes" id="UP000800303">
    <property type="component" value="Unassembled WGS sequence"/>
</dbReference>
<reference evidence="2 3" key="1">
    <citation type="submission" date="2020-01" db="EMBL/GenBank/DDBJ databases">
        <title>Polyphasic characterisation and genomic insights into a novel alkali tolerant bacterium VR-M41.</title>
        <authorList>
            <person name="Vemuluri V.R."/>
        </authorList>
    </citation>
    <scope>NUCLEOTIDE SEQUENCE [LARGE SCALE GENOMIC DNA]</scope>
    <source>
        <strain evidence="2 3">VR-M41</strain>
    </source>
</reference>
<dbReference type="RefSeq" id="WP_166274305.1">
    <property type="nucleotide sequence ID" value="NZ_JAAFGS010000003.1"/>
</dbReference>
<dbReference type="EMBL" id="JAAFGS010000003">
    <property type="protein sequence ID" value="NGZ75911.1"/>
    <property type="molecule type" value="Genomic_DNA"/>
</dbReference>
<name>A0ABX0F9L3_9BACL</name>
<protein>
    <submittedName>
        <fullName evidence="2">DUF58 domain-containing protein</fullName>
    </submittedName>
</protein>
<comment type="caution">
    <text evidence="2">The sequence shown here is derived from an EMBL/GenBank/DDBJ whole genome shotgun (WGS) entry which is preliminary data.</text>
</comment>
<keyword evidence="3" id="KW-1185">Reference proteome</keyword>
<dbReference type="InterPro" id="IPR002881">
    <property type="entry name" value="DUF58"/>
</dbReference>
<gene>
    <name evidence="2" type="ORF">GYN08_11320</name>
</gene>
<evidence type="ECO:0000259" key="1">
    <source>
        <dbReference type="Pfam" id="PF01882"/>
    </source>
</evidence>